<protein>
    <submittedName>
        <fullName evidence="1">Uncharacterized protein</fullName>
    </submittedName>
</protein>
<evidence type="ECO:0000313" key="2">
    <source>
        <dbReference type="Proteomes" id="UP001230649"/>
    </source>
</evidence>
<dbReference type="EMBL" id="JASBWS010000159">
    <property type="protein sequence ID" value="KAJ9093222.1"/>
    <property type="molecule type" value="Genomic_DNA"/>
</dbReference>
<keyword evidence="2" id="KW-1185">Reference proteome</keyword>
<name>A0ACC2V2J3_9TREE</name>
<evidence type="ECO:0000313" key="1">
    <source>
        <dbReference type="EMBL" id="KAJ9093222.1"/>
    </source>
</evidence>
<gene>
    <name evidence="1" type="ORF">QFC20_007189</name>
</gene>
<organism evidence="1 2">
    <name type="scientific">Naganishia adeliensis</name>
    <dbReference type="NCBI Taxonomy" id="92952"/>
    <lineage>
        <taxon>Eukaryota</taxon>
        <taxon>Fungi</taxon>
        <taxon>Dikarya</taxon>
        <taxon>Basidiomycota</taxon>
        <taxon>Agaricomycotina</taxon>
        <taxon>Tremellomycetes</taxon>
        <taxon>Filobasidiales</taxon>
        <taxon>Filobasidiaceae</taxon>
        <taxon>Naganishia</taxon>
    </lineage>
</organism>
<proteinExistence type="predicted"/>
<sequence length="523" mass="56858">MQQLPQDLGWIHPFALDPPKIVNTPPGTAAFDPMNQPMTANSMLTHPVTVSSLSNESRHHVDTAPFPMTLMGSTQQQGFPSGFSLPSTQLGLQCSNSLGGLLNPAKMNMLRPQQPVKEDSPTPFAFSVPPEPSFGDAQPPWNPWVHSNTGYPSFIQQPQSYNGYPSPSGVANHESYPYPQTGNPHKVLPLTAHHQQLMQQQFPHAFRTSTATTMSSTTSSELVANQAKKPQAAMYGFYASTPPNDLVQRSFSTVAPAFPTPISYASDALVTPQYQQRQPMTGYPGTARGPQQQLIPAYPGTPLGPQQQTIPTYPGTPLDSQRQIIPTYPGTPLDSQRQPTMVAYPITPHHPREQSRAQVMSDGVSGSSAYPQVGQRQPIGPEISNARYGGTMPQMTYVPTHQAVPTYVTGTKYRAFRPYPADDKLLDTFDSMDIHSIASLRSVAPTSDRETRSGRTFGSYLNDLSSREARGTSSVKSRSGGTVTAVVHGVRPEGQEVGPSPPETVRAQGIVVKVEECDDVFDY</sequence>
<dbReference type="Proteomes" id="UP001230649">
    <property type="component" value="Unassembled WGS sequence"/>
</dbReference>
<accession>A0ACC2V2J3</accession>
<comment type="caution">
    <text evidence="1">The sequence shown here is derived from an EMBL/GenBank/DDBJ whole genome shotgun (WGS) entry which is preliminary data.</text>
</comment>
<reference evidence="1" key="1">
    <citation type="submission" date="2023-04" db="EMBL/GenBank/DDBJ databases">
        <title>Draft Genome sequencing of Naganishia species isolated from polar environments using Oxford Nanopore Technology.</title>
        <authorList>
            <person name="Leo P."/>
            <person name="Venkateswaran K."/>
        </authorList>
    </citation>
    <scope>NUCLEOTIDE SEQUENCE</scope>
    <source>
        <strain evidence="1">MNA-CCFEE 5262</strain>
    </source>
</reference>